<evidence type="ECO:0000256" key="3">
    <source>
        <dbReference type="ARBA" id="ARBA00023163"/>
    </source>
</evidence>
<evidence type="ECO:0000256" key="1">
    <source>
        <dbReference type="ARBA" id="ARBA00023015"/>
    </source>
</evidence>
<feature type="domain" description="HTH asnC-type" evidence="4">
    <location>
        <begin position="1"/>
        <end position="62"/>
    </location>
</feature>
<evidence type="ECO:0000256" key="2">
    <source>
        <dbReference type="ARBA" id="ARBA00023125"/>
    </source>
</evidence>
<dbReference type="EMBL" id="CP015230">
    <property type="protein sequence ID" value="ANP41663.1"/>
    <property type="molecule type" value="Genomic_DNA"/>
</dbReference>
<sequence>MDDLDRRIIAALQHNARESTTKLAAKLGVARTTVHERITRLEERGIIAGYTVVLRDPDEGNRVMVVVLLEVQQKETGRIIKRLESYPEIRQCLSINGEYDLMVSAEAPRIEDLDILVDEVGRIPGVQRTNTLVVFGRRIDRV</sequence>
<dbReference type="InterPro" id="IPR000485">
    <property type="entry name" value="AsnC-type_HTH_dom"/>
</dbReference>
<dbReference type="PRINTS" id="PR00033">
    <property type="entry name" value="HTHASNC"/>
</dbReference>
<keyword evidence="1" id="KW-0805">Transcription regulation</keyword>
<dbReference type="AlphaFoldDB" id="A0A1B1A502"/>
<dbReference type="STRING" id="1265309.K529_012865"/>
<proteinExistence type="predicted"/>
<dbReference type="InterPro" id="IPR011008">
    <property type="entry name" value="Dimeric_a/b-barrel"/>
</dbReference>
<evidence type="ECO:0000259" key="4">
    <source>
        <dbReference type="PROSITE" id="PS50956"/>
    </source>
</evidence>
<keyword evidence="3" id="KW-0804">Transcription</keyword>
<gene>
    <name evidence="5" type="ORF">K529_012865</name>
</gene>
<accession>A0A1B1A502</accession>
<dbReference type="GO" id="GO:0005829">
    <property type="term" value="C:cytosol"/>
    <property type="evidence" value="ECO:0007669"/>
    <property type="project" value="TreeGrafter"/>
</dbReference>
<dbReference type="Proteomes" id="UP000013243">
    <property type="component" value="Chromosome"/>
</dbReference>
<dbReference type="InterPro" id="IPR036390">
    <property type="entry name" value="WH_DNA-bd_sf"/>
</dbReference>
<dbReference type="GeneID" id="28250741"/>
<dbReference type="OrthoDB" id="9809462at2"/>
<dbReference type="InterPro" id="IPR036388">
    <property type="entry name" value="WH-like_DNA-bd_sf"/>
</dbReference>
<dbReference type="KEGG" id="rmb:K529_012865"/>
<dbReference type="PANTHER" id="PTHR30154">
    <property type="entry name" value="LEUCINE-RESPONSIVE REGULATORY PROTEIN"/>
    <property type="match status" value="1"/>
</dbReference>
<dbReference type="Pfam" id="PF13404">
    <property type="entry name" value="HTH_AsnC-type"/>
    <property type="match status" value="1"/>
</dbReference>
<dbReference type="RefSeq" id="WP_005637684.1">
    <property type="nucleotide sequence ID" value="NZ_CP015230.1"/>
</dbReference>
<dbReference type="Pfam" id="PF01037">
    <property type="entry name" value="AsnC_trans_reg"/>
    <property type="match status" value="1"/>
</dbReference>
<protein>
    <submittedName>
        <fullName evidence="5">AsnC family transcriptional regulator</fullName>
    </submittedName>
</protein>
<evidence type="ECO:0000313" key="6">
    <source>
        <dbReference type="Proteomes" id="UP000013243"/>
    </source>
</evidence>
<name>A0A1B1A502_9RHOB</name>
<dbReference type="SUPFAM" id="SSF46785">
    <property type="entry name" value="Winged helix' DNA-binding domain"/>
    <property type="match status" value="1"/>
</dbReference>
<dbReference type="Gene3D" id="3.30.70.920">
    <property type="match status" value="1"/>
</dbReference>
<keyword evidence="2" id="KW-0238">DNA-binding</keyword>
<organism evidence="5 6">
    <name type="scientific">Tritonibacter mobilis F1926</name>
    <dbReference type="NCBI Taxonomy" id="1265309"/>
    <lineage>
        <taxon>Bacteria</taxon>
        <taxon>Pseudomonadati</taxon>
        <taxon>Pseudomonadota</taxon>
        <taxon>Alphaproteobacteria</taxon>
        <taxon>Rhodobacterales</taxon>
        <taxon>Paracoccaceae</taxon>
        <taxon>Tritonibacter</taxon>
    </lineage>
</organism>
<dbReference type="SMART" id="SM00344">
    <property type="entry name" value="HTH_ASNC"/>
    <property type="match status" value="1"/>
</dbReference>
<dbReference type="PROSITE" id="PS50956">
    <property type="entry name" value="HTH_ASNC_2"/>
    <property type="match status" value="1"/>
</dbReference>
<dbReference type="PANTHER" id="PTHR30154:SF34">
    <property type="entry name" value="TRANSCRIPTIONAL REGULATOR AZLB"/>
    <property type="match status" value="1"/>
</dbReference>
<dbReference type="GO" id="GO:0043565">
    <property type="term" value="F:sequence-specific DNA binding"/>
    <property type="evidence" value="ECO:0007669"/>
    <property type="project" value="InterPro"/>
</dbReference>
<evidence type="ECO:0000313" key="5">
    <source>
        <dbReference type="EMBL" id="ANP41663.1"/>
    </source>
</evidence>
<dbReference type="Gene3D" id="1.10.10.10">
    <property type="entry name" value="Winged helix-like DNA-binding domain superfamily/Winged helix DNA-binding domain"/>
    <property type="match status" value="1"/>
</dbReference>
<dbReference type="GO" id="GO:0043200">
    <property type="term" value="P:response to amino acid"/>
    <property type="evidence" value="ECO:0007669"/>
    <property type="project" value="TreeGrafter"/>
</dbReference>
<dbReference type="InterPro" id="IPR019887">
    <property type="entry name" value="Tscrpt_reg_AsnC/Lrp_C"/>
</dbReference>
<reference evidence="5 6" key="1">
    <citation type="journal article" date="2016" name="ISME J.">
        <title>Global occurrence and heterogeneity of the Roseobacter-clade species Ruegeria mobilis.</title>
        <authorList>
            <person name="Sonnenschein E."/>
            <person name="Gram L."/>
        </authorList>
    </citation>
    <scope>NUCLEOTIDE SEQUENCE [LARGE SCALE GENOMIC DNA]</scope>
    <source>
        <strain evidence="5 6">F1926</strain>
    </source>
</reference>
<dbReference type="SUPFAM" id="SSF54909">
    <property type="entry name" value="Dimeric alpha+beta barrel"/>
    <property type="match status" value="1"/>
</dbReference>
<dbReference type="InterPro" id="IPR019888">
    <property type="entry name" value="Tscrpt_reg_AsnC-like"/>
</dbReference>